<dbReference type="AlphaFoldDB" id="A0A3P7R4Z3"/>
<evidence type="ECO:0000313" key="2">
    <source>
        <dbReference type="Proteomes" id="UP000281553"/>
    </source>
</evidence>
<dbReference type="EMBL" id="UYRU01092753">
    <property type="protein sequence ID" value="VDN38266.1"/>
    <property type="molecule type" value="Genomic_DNA"/>
</dbReference>
<dbReference type="Proteomes" id="UP000281553">
    <property type="component" value="Unassembled WGS sequence"/>
</dbReference>
<accession>A0A3P7R4Z3</accession>
<proteinExistence type="predicted"/>
<sequence>MLQLKWNVKGRILRPLLQSLKDAWVASECKLTAEDLLSDSMREQAMQNLSKGEPAKEILIPVAKRH</sequence>
<evidence type="ECO:0000313" key="1">
    <source>
        <dbReference type="EMBL" id="VDN38266.1"/>
    </source>
</evidence>
<protein>
    <submittedName>
        <fullName evidence="1">Uncharacterized protein</fullName>
    </submittedName>
</protein>
<gene>
    <name evidence="1" type="ORF">DILT_LOCUS17568</name>
</gene>
<organism evidence="1 2">
    <name type="scientific">Dibothriocephalus latus</name>
    <name type="common">Fish tapeworm</name>
    <name type="synonym">Diphyllobothrium latum</name>
    <dbReference type="NCBI Taxonomy" id="60516"/>
    <lineage>
        <taxon>Eukaryota</taxon>
        <taxon>Metazoa</taxon>
        <taxon>Spiralia</taxon>
        <taxon>Lophotrochozoa</taxon>
        <taxon>Platyhelminthes</taxon>
        <taxon>Cestoda</taxon>
        <taxon>Eucestoda</taxon>
        <taxon>Diphyllobothriidea</taxon>
        <taxon>Diphyllobothriidae</taxon>
        <taxon>Dibothriocephalus</taxon>
    </lineage>
</organism>
<keyword evidence="2" id="KW-1185">Reference proteome</keyword>
<name>A0A3P7R4Z3_DIBLA</name>
<reference evidence="1 2" key="1">
    <citation type="submission" date="2018-11" db="EMBL/GenBank/DDBJ databases">
        <authorList>
            <consortium name="Pathogen Informatics"/>
        </authorList>
    </citation>
    <scope>NUCLEOTIDE SEQUENCE [LARGE SCALE GENOMIC DNA]</scope>
</reference>